<dbReference type="GO" id="GO:0043115">
    <property type="term" value="F:precorrin-2 dehydrogenase activity"/>
    <property type="evidence" value="ECO:0007669"/>
    <property type="project" value="UniProtKB-EC"/>
</dbReference>
<keyword evidence="9" id="KW-0456">Lyase</keyword>
<proteinExistence type="inferred from homology"/>
<accession>A0A495D531</accession>
<keyword evidence="6" id="KW-0949">S-adenosyl-L-methionine</keyword>
<dbReference type="GO" id="GO:0019354">
    <property type="term" value="P:siroheme biosynthetic process"/>
    <property type="evidence" value="ECO:0007669"/>
    <property type="project" value="UniProtKB-UniPathway"/>
</dbReference>
<organism evidence="19 20">
    <name type="scientific">Maricaulis maris</name>
    <dbReference type="NCBI Taxonomy" id="74318"/>
    <lineage>
        <taxon>Bacteria</taxon>
        <taxon>Pseudomonadati</taxon>
        <taxon>Pseudomonadota</taxon>
        <taxon>Alphaproteobacteria</taxon>
        <taxon>Maricaulales</taxon>
        <taxon>Maricaulaceae</taxon>
        <taxon>Maricaulis</taxon>
    </lineage>
</organism>
<dbReference type="Gene3D" id="3.30.950.10">
    <property type="entry name" value="Methyltransferase, Cobalt-precorrin-4 Transmethylase, Domain 2"/>
    <property type="match status" value="1"/>
</dbReference>
<dbReference type="InterPro" id="IPR050161">
    <property type="entry name" value="Siro_Cobalamin_biosynth"/>
</dbReference>
<dbReference type="GO" id="GO:0004851">
    <property type="term" value="F:uroporphyrin-III C-methyltransferase activity"/>
    <property type="evidence" value="ECO:0007669"/>
    <property type="project" value="InterPro"/>
</dbReference>
<comment type="catalytic activity">
    <reaction evidence="13">
        <text>precorrin-2 + NAD(+) = sirohydrochlorin + NADH + 2 H(+)</text>
        <dbReference type="Rhea" id="RHEA:15613"/>
        <dbReference type="ChEBI" id="CHEBI:15378"/>
        <dbReference type="ChEBI" id="CHEBI:57540"/>
        <dbReference type="ChEBI" id="CHEBI:57945"/>
        <dbReference type="ChEBI" id="CHEBI:58351"/>
        <dbReference type="ChEBI" id="CHEBI:58827"/>
        <dbReference type="EC" id="1.3.1.76"/>
    </reaction>
</comment>
<dbReference type="AlphaFoldDB" id="A0A495D531"/>
<comment type="similarity">
    <text evidence="2 16">Belongs to the precorrin methyltransferase family.</text>
</comment>
<dbReference type="FunFam" id="3.40.1010.10:FF:000001">
    <property type="entry name" value="Siroheme synthase"/>
    <property type="match status" value="1"/>
</dbReference>
<keyword evidence="3" id="KW-0169">Cobalamin biosynthesis</keyword>
<dbReference type="InterPro" id="IPR000878">
    <property type="entry name" value="4pyrrol_Mease"/>
</dbReference>
<dbReference type="Pfam" id="PF13241">
    <property type="entry name" value="NAD_binding_7"/>
    <property type="match status" value="1"/>
</dbReference>
<keyword evidence="5 16" id="KW-0808">Transferase</keyword>
<dbReference type="UniPathway" id="UPA00262">
    <property type="reaction ID" value="UER00211"/>
</dbReference>
<dbReference type="GO" id="GO:0032259">
    <property type="term" value="P:methylation"/>
    <property type="evidence" value="ECO:0007669"/>
    <property type="project" value="UniProtKB-KW"/>
</dbReference>
<name>A0A495D531_9PROT</name>
<dbReference type="PROSITE" id="PS00839">
    <property type="entry name" value="SUMT_1"/>
    <property type="match status" value="1"/>
</dbReference>
<dbReference type="InterPro" id="IPR003043">
    <property type="entry name" value="Uropor_MeTrfase_CS"/>
</dbReference>
<dbReference type="Proteomes" id="UP000273675">
    <property type="component" value="Unassembled WGS sequence"/>
</dbReference>
<dbReference type="InterPro" id="IPR014777">
    <property type="entry name" value="4pyrrole_Mease_sub1"/>
</dbReference>
<evidence type="ECO:0000256" key="16">
    <source>
        <dbReference type="RuleBase" id="RU003960"/>
    </source>
</evidence>
<dbReference type="EMBL" id="RBIM01000005">
    <property type="protein sequence ID" value="RKQ96130.1"/>
    <property type="molecule type" value="Genomic_DNA"/>
</dbReference>
<evidence type="ECO:0000256" key="10">
    <source>
        <dbReference type="ARBA" id="ARBA00023244"/>
    </source>
</evidence>
<evidence type="ECO:0000256" key="14">
    <source>
        <dbReference type="ARBA" id="ARBA00060548"/>
    </source>
</evidence>
<feature type="domain" description="Tetrapyrrole methylase" evidence="17">
    <location>
        <begin position="217"/>
        <end position="427"/>
    </location>
</feature>
<dbReference type="FunFam" id="3.30.950.10:FF:000001">
    <property type="entry name" value="Siroheme synthase"/>
    <property type="match status" value="1"/>
</dbReference>
<feature type="active site" description="Proton donor" evidence="15">
    <location>
        <position position="269"/>
    </location>
</feature>
<dbReference type="InterPro" id="IPR006366">
    <property type="entry name" value="CobA/CysG_C"/>
</dbReference>
<dbReference type="CDD" id="cd11642">
    <property type="entry name" value="SUMT"/>
    <property type="match status" value="1"/>
</dbReference>
<evidence type="ECO:0000256" key="6">
    <source>
        <dbReference type="ARBA" id="ARBA00022691"/>
    </source>
</evidence>
<keyword evidence="10" id="KW-0627">Porphyrin biosynthesis</keyword>
<dbReference type="SUPFAM" id="SSF75615">
    <property type="entry name" value="Siroheme synthase middle domains-like"/>
    <property type="match status" value="1"/>
</dbReference>
<keyword evidence="7" id="KW-0560">Oxidoreductase</keyword>
<dbReference type="PIRSF" id="PIRSF036426">
    <property type="entry name" value="Sirohaem_synth"/>
    <property type="match status" value="1"/>
</dbReference>
<comment type="caution">
    <text evidence="19">The sequence shown here is derived from an EMBL/GenBank/DDBJ whole genome shotgun (WGS) entry which is preliminary data.</text>
</comment>
<dbReference type="PANTHER" id="PTHR45790:SF3">
    <property type="entry name" value="S-ADENOSYL-L-METHIONINE-DEPENDENT UROPORPHYRINOGEN III METHYLTRANSFERASE, CHLOROPLASTIC"/>
    <property type="match status" value="1"/>
</dbReference>
<evidence type="ECO:0000256" key="5">
    <source>
        <dbReference type="ARBA" id="ARBA00022679"/>
    </source>
</evidence>
<dbReference type="Pfam" id="PF00590">
    <property type="entry name" value="TP_methylase"/>
    <property type="match status" value="1"/>
</dbReference>
<evidence type="ECO:0000256" key="8">
    <source>
        <dbReference type="ARBA" id="ARBA00023027"/>
    </source>
</evidence>
<dbReference type="PANTHER" id="PTHR45790">
    <property type="entry name" value="SIROHEME SYNTHASE-RELATED"/>
    <property type="match status" value="1"/>
</dbReference>
<keyword evidence="4 16" id="KW-0489">Methyltransferase</keyword>
<dbReference type="PROSITE" id="PS00840">
    <property type="entry name" value="SUMT_2"/>
    <property type="match status" value="1"/>
</dbReference>
<dbReference type="Pfam" id="PF10414">
    <property type="entry name" value="CysG_dimeriser"/>
    <property type="match status" value="1"/>
</dbReference>
<evidence type="ECO:0000256" key="2">
    <source>
        <dbReference type="ARBA" id="ARBA00005879"/>
    </source>
</evidence>
<dbReference type="Gene3D" id="3.40.1010.10">
    <property type="entry name" value="Cobalt-precorrin-4 Transmethylase, Domain 1"/>
    <property type="match status" value="1"/>
</dbReference>
<evidence type="ECO:0000256" key="15">
    <source>
        <dbReference type="PIRSR" id="PIRSR036426-1"/>
    </source>
</evidence>
<evidence type="ECO:0000259" key="17">
    <source>
        <dbReference type="Pfam" id="PF00590"/>
    </source>
</evidence>
<evidence type="ECO:0000256" key="4">
    <source>
        <dbReference type="ARBA" id="ARBA00022603"/>
    </source>
</evidence>
<dbReference type="InterPro" id="IPR006367">
    <property type="entry name" value="Sirohaem_synthase_N"/>
</dbReference>
<evidence type="ECO:0000313" key="19">
    <source>
        <dbReference type="EMBL" id="RKQ96130.1"/>
    </source>
</evidence>
<evidence type="ECO:0000313" key="20">
    <source>
        <dbReference type="Proteomes" id="UP000273675"/>
    </source>
</evidence>
<evidence type="ECO:0000256" key="3">
    <source>
        <dbReference type="ARBA" id="ARBA00022573"/>
    </source>
</evidence>
<dbReference type="Gene3D" id="1.10.8.210">
    <property type="entry name" value="Sirohaem synthase, dimerisation domain"/>
    <property type="match status" value="1"/>
</dbReference>
<feature type="active site" description="Proton acceptor" evidence="15">
    <location>
        <position position="247"/>
    </location>
</feature>
<evidence type="ECO:0000256" key="9">
    <source>
        <dbReference type="ARBA" id="ARBA00023239"/>
    </source>
</evidence>
<dbReference type="GO" id="GO:0051266">
    <property type="term" value="F:sirohydrochlorin ferrochelatase activity"/>
    <property type="evidence" value="ECO:0007669"/>
    <property type="project" value="InterPro"/>
</dbReference>
<dbReference type="RefSeq" id="WP_121211718.1">
    <property type="nucleotide sequence ID" value="NZ_RBIM01000005.1"/>
</dbReference>
<dbReference type="InterPro" id="IPR037115">
    <property type="entry name" value="Sirohaem_synt_dimer_dom_sf"/>
</dbReference>
<keyword evidence="11" id="KW-0511">Multifunctional enzyme</keyword>
<keyword evidence="8" id="KW-0520">NAD</keyword>
<protein>
    <submittedName>
        <fullName evidence="19">Uroporphyrin-III C-methyltransferase/precorrin-2 dehydrogenase/sirohydrochlorin ferrochelatase</fullName>
    </submittedName>
</protein>
<dbReference type="GO" id="GO:0051287">
    <property type="term" value="F:NAD binding"/>
    <property type="evidence" value="ECO:0007669"/>
    <property type="project" value="InterPro"/>
</dbReference>
<evidence type="ECO:0000256" key="7">
    <source>
        <dbReference type="ARBA" id="ARBA00023002"/>
    </source>
</evidence>
<dbReference type="NCBIfam" id="TIGR01469">
    <property type="entry name" value="cobA_cysG_Cterm"/>
    <property type="match status" value="1"/>
</dbReference>
<dbReference type="NCBIfam" id="TIGR01470">
    <property type="entry name" value="cysG_Nterm"/>
    <property type="match status" value="1"/>
</dbReference>
<dbReference type="SUPFAM" id="SSF53790">
    <property type="entry name" value="Tetrapyrrole methylase"/>
    <property type="match status" value="1"/>
</dbReference>
<dbReference type="InterPro" id="IPR012409">
    <property type="entry name" value="Sirohaem_synth"/>
</dbReference>
<dbReference type="Gene3D" id="3.30.160.110">
    <property type="entry name" value="Siroheme synthase, domain 2"/>
    <property type="match status" value="1"/>
</dbReference>
<evidence type="ECO:0000259" key="18">
    <source>
        <dbReference type="Pfam" id="PF10414"/>
    </source>
</evidence>
<dbReference type="OrthoDB" id="9815856at2"/>
<evidence type="ECO:0000256" key="1">
    <source>
        <dbReference type="ARBA" id="ARBA00005010"/>
    </source>
</evidence>
<comment type="pathway">
    <text evidence="1">Porphyrin-containing compound metabolism; siroheme biosynthesis; sirohydrochlorin from precorrin-2: step 1/1.</text>
</comment>
<dbReference type="SUPFAM" id="SSF51735">
    <property type="entry name" value="NAD(P)-binding Rossmann-fold domains"/>
    <property type="match status" value="1"/>
</dbReference>
<dbReference type="NCBIfam" id="NF004790">
    <property type="entry name" value="PRK06136.1"/>
    <property type="match status" value="1"/>
</dbReference>
<dbReference type="InterPro" id="IPR035996">
    <property type="entry name" value="4pyrrol_Methylase_sf"/>
</dbReference>
<comment type="pathway">
    <text evidence="14">Cofactor biosynthesis; adenosylcobalamin biosynthesis; precorrin-2 from uroporphyrinogen III: step 1/1.</text>
</comment>
<dbReference type="GO" id="GO:0009236">
    <property type="term" value="P:cobalamin biosynthetic process"/>
    <property type="evidence" value="ECO:0007669"/>
    <property type="project" value="UniProtKB-KW"/>
</dbReference>
<evidence type="ECO:0000256" key="13">
    <source>
        <dbReference type="ARBA" id="ARBA00047561"/>
    </source>
</evidence>
<gene>
    <name evidence="19" type="ORF">C7435_2382</name>
</gene>
<sequence>MRVFPASIPLDGQTVIVVGHGPMAEPKARLFVSSPARLLWFTGETHDPVASDIAQYAKIIRRVPTRRDLRGATLIFLAGGEDRDVAKLARWGRSQGALVNIVDSPAASDFQTPAIVDRDGIVVSIASGGAAPVLSVDIRAAIEQVLPARIGVIADLARELRGTVKSVLSKFDDRRAFWERALRGKARDLALAGDKIGARREMLRELNGETSAKTGIVHLVGAGPGDPDLLTLKAARLLREADVIVHDRLVSQGVMDLARRDALRIDVGKTKGHHPVPQDEIGQILVREARKGQRVVRIKGGDPFVFGRGGEELDVVRAAGIAVEVTPGITAAVACAASAGIPLTHRDHAQSVTFASGVVKQDGPDADYRALSAPNSTTVFYMGVGAAPDIQAKMVAAGRNPSTPVALIENGTLDTERRVFGTLGDLAALVEREAISGPTIMIVGEVAGAALAGSAKAPAEREQFA</sequence>
<evidence type="ECO:0000256" key="11">
    <source>
        <dbReference type="ARBA" id="ARBA00023268"/>
    </source>
</evidence>
<dbReference type="Gene3D" id="3.40.50.720">
    <property type="entry name" value="NAD(P)-binding Rossmann-like Domain"/>
    <property type="match status" value="1"/>
</dbReference>
<reference evidence="19 20" key="1">
    <citation type="submission" date="2018-10" db="EMBL/GenBank/DDBJ databases">
        <title>Genomic Encyclopedia of Type Strains, Phase IV (KMG-IV): sequencing the most valuable type-strain genomes for metagenomic binning, comparative biology and taxonomic classification.</title>
        <authorList>
            <person name="Goeker M."/>
        </authorList>
    </citation>
    <scope>NUCLEOTIDE SEQUENCE [LARGE SCALE GENOMIC DNA]</scope>
    <source>
        <strain evidence="19 20">DSM 4734</strain>
    </source>
</reference>
<dbReference type="NCBIfam" id="NF007922">
    <property type="entry name" value="PRK10637.1"/>
    <property type="match status" value="1"/>
</dbReference>
<dbReference type="InterPro" id="IPR036291">
    <property type="entry name" value="NAD(P)-bd_dom_sf"/>
</dbReference>
<evidence type="ECO:0000256" key="12">
    <source>
        <dbReference type="ARBA" id="ARBA00025705"/>
    </source>
</evidence>
<feature type="domain" description="Sirohaem synthase dimerisation" evidence="18">
    <location>
        <begin position="150"/>
        <end position="206"/>
    </location>
</feature>
<dbReference type="InterPro" id="IPR014776">
    <property type="entry name" value="4pyrrole_Mease_sub2"/>
</dbReference>
<dbReference type="InterPro" id="IPR019478">
    <property type="entry name" value="Sirohaem_synthase_dimer_dom"/>
</dbReference>
<comment type="pathway">
    <text evidence="12">Porphyrin-containing compound metabolism; siroheme biosynthesis; precorrin-2 from uroporphyrinogen III: step 1/1.</text>
</comment>